<feature type="transmembrane region" description="Helical" evidence="7">
    <location>
        <begin position="408"/>
        <end position="428"/>
    </location>
</feature>
<feature type="transmembrane region" description="Helical" evidence="7">
    <location>
        <begin position="184"/>
        <end position="205"/>
    </location>
</feature>
<feature type="transmembrane region" description="Helical" evidence="7">
    <location>
        <begin position="367"/>
        <end position="388"/>
    </location>
</feature>
<dbReference type="GO" id="GO:0016020">
    <property type="term" value="C:membrane"/>
    <property type="evidence" value="ECO:0007669"/>
    <property type="project" value="UniProtKB-SubCell"/>
</dbReference>
<feature type="transmembrane region" description="Helical" evidence="7">
    <location>
        <begin position="480"/>
        <end position="507"/>
    </location>
</feature>
<dbReference type="Gene3D" id="1.20.1740.10">
    <property type="entry name" value="Amino acid/polyamine transporter I"/>
    <property type="match status" value="1"/>
</dbReference>
<feature type="transmembrane region" description="Helical" evidence="7">
    <location>
        <begin position="106"/>
        <end position="130"/>
    </location>
</feature>
<comment type="subcellular location">
    <subcellularLocation>
        <location evidence="1">Membrane</location>
        <topology evidence="1">Multi-pass membrane protein</topology>
    </subcellularLocation>
</comment>
<dbReference type="OrthoDB" id="3900342at2759"/>
<evidence type="ECO:0000313" key="9">
    <source>
        <dbReference type="EMBL" id="POS69854.1"/>
    </source>
</evidence>
<dbReference type="InParanoid" id="A0A2P5HHZ2"/>
<dbReference type="FunFam" id="1.20.1740.10:FF:000006">
    <property type="entry name" value="General amino acid permease"/>
    <property type="match status" value="1"/>
</dbReference>
<sequence length="552" mass="60728">MGFLDFVKSDEKRASSVEDERVVSHGEVGEVVEPGDDLHRGMKPRQLSIYGKLSPFRSNNFRTLTTPPKRILIGLAHQMAIAGAIGTGLIIGSGTALKNGGPGSMLIGYMLMGFIVYIVMVALGEMGAWLPHKKSFSGYASRFVDPALGFATGWNYFFKYVIVLPNNLTVTGILISYWRPDLNVSIWIVVFGVAIIALNLLHVSFFGEAEFWMSLLKAIVICALILICFVIALGGGPDHHRRGFRYWQDPGAFKQYNNIEGDLGRFLGVWASIVQATFAYLGTELVGVAFGETPNPRKNVPRAVRQTLLRIVFFYVAGVISLGMAVPYNNERLISDTSKGTSGAASPFVIAAKIAGIQKLDSVINGFLLVFTVSAANSDIYLAARTIWALAKDGQAPAIFHKTNKNGVPLAAVAVSSLFIALGFMNVAKDAATVFGYFVSLVTVFGALNWISILVSYHYMLQGMKAQGIPRSVMPYRNPLLPWGAYIAFVITVLVILFNGFAAFMPFKIDKFLTSYIGIPIYVLNIFWWKIFKKTKKVRYEEMDLQTGRRDG</sequence>
<dbReference type="PANTHER" id="PTHR43341">
    <property type="entry name" value="AMINO ACID PERMEASE"/>
    <property type="match status" value="1"/>
</dbReference>
<dbReference type="FunCoup" id="A0A2P5HHZ2">
    <property type="interactions" value="167"/>
</dbReference>
<dbReference type="InterPro" id="IPR050524">
    <property type="entry name" value="APC_YAT"/>
</dbReference>
<gene>
    <name evidence="9" type="ORF">DHEL01_v211753</name>
</gene>
<feature type="domain" description="Amino acid permease/ SLC12A" evidence="8">
    <location>
        <begin position="79"/>
        <end position="539"/>
    </location>
</feature>
<evidence type="ECO:0000256" key="3">
    <source>
        <dbReference type="ARBA" id="ARBA00022692"/>
    </source>
</evidence>
<feature type="transmembrane region" description="Helical" evidence="7">
    <location>
        <begin position="307"/>
        <end position="328"/>
    </location>
</feature>
<comment type="caution">
    <text evidence="9">The sequence shown here is derived from an EMBL/GenBank/DDBJ whole genome shotgun (WGS) entry which is preliminary data.</text>
</comment>
<evidence type="ECO:0000256" key="7">
    <source>
        <dbReference type="SAM" id="Phobius"/>
    </source>
</evidence>
<feature type="transmembrane region" description="Helical" evidence="7">
    <location>
        <begin position="157"/>
        <end position="177"/>
    </location>
</feature>
<keyword evidence="3 7" id="KW-0812">Transmembrane</keyword>
<keyword evidence="6 7" id="KW-0472">Membrane</keyword>
<evidence type="ECO:0000313" key="10">
    <source>
        <dbReference type="Proteomes" id="UP000094444"/>
    </source>
</evidence>
<dbReference type="Pfam" id="PF00324">
    <property type="entry name" value="AA_permease"/>
    <property type="match status" value="1"/>
</dbReference>
<dbReference type="GO" id="GO:0015171">
    <property type="term" value="F:amino acid transmembrane transporter activity"/>
    <property type="evidence" value="ECO:0007669"/>
    <property type="project" value="TreeGrafter"/>
</dbReference>
<dbReference type="EMBL" id="MAVT02001953">
    <property type="protein sequence ID" value="POS69854.1"/>
    <property type="molecule type" value="Genomic_DNA"/>
</dbReference>
<dbReference type="InterPro" id="IPR004841">
    <property type="entry name" value="AA-permease/SLC12A_dom"/>
</dbReference>
<name>A0A2P5HHZ2_DIAHE</name>
<feature type="transmembrane region" description="Helical" evidence="7">
    <location>
        <begin position="513"/>
        <end position="532"/>
    </location>
</feature>
<keyword evidence="5 7" id="KW-1133">Transmembrane helix</keyword>
<accession>A0A2P5HHZ2</accession>
<evidence type="ECO:0000256" key="5">
    <source>
        <dbReference type="ARBA" id="ARBA00022989"/>
    </source>
</evidence>
<dbReference type="PIRSF" id="PIRSF006060">
    <property type="entry name" value="AA_transporter"/>
    <property type="match status" value="1"/>
</dbReference>
<feature type="transmembrane region" description="Helical" evidence="7">
    <location>
        <begin position="434"/>
        <end position="459"/>
    </location>
</feature>
<evidence type="ECO:0000259" key="8">
    <source>
        <dbReference type="Pfam" id="PF00324"/>
    </source>
</evidence>
<reference evidence="9" key="1">
    <citation type="submission" date="2017-09" db="EMBL/GenBank/DDBJ databases">
        <title>Polyketide synthases of a Diaporthe helianthi virulent isolate.</title>
        <authorList>
            <person name="Baroncelli R."/>
        </authorList>
    </citation>
    <scope>NUCLEOTIDE SEQUENCE [LARGE SCALE GENOMIC DNA]</scope>
    <source>
        <strain evidence="9">7/96</strain>
    </source>
</reference>
<evidence type="ECO:0000256" key="2">
    <source>
        <dbReference type="ARBA" id="ARBA00022448"/>
    </source>
</evidence>
<dbReference type="PANTHER" id="PTHR43341:SF9">
    <property type="entry name" value="DICARBOXYLIC AMINO ACID PERMEASE"/>
    <property type="match status" value="1"/>
</dbReference>
<keyword evidence="10" id="KW-1185">Reference proteome</keyword>
<dbReference type="AlphaFoldDB" id="A0A2P5HHZ2"/>
<dbReference type="PROSITE" id="PS00218">
    <property type="entry name" value="AMINO_ACID_PERMEASE_1"/>
    <property type="match status" value="1"/>
</dbReference>
<feature type="transmembrane region" description="Helical" evidence="7">
    <location>
        <begin position="71"/>
        <end position="94"/>
    </location>
</feature>
<dbReference type="STRING" id="158607.A0A2P5HHZ2"/>
<organism evidence="9 10">
    <name type="scientific">Diaporthe helianthi</name>
    <dbReference type="NCBI Taxonomy" id="158607"/>
    <lineage>
        <taxon>Eukaryota</taxon>
        <taxon>Fungi</taxon>
        <taxon>Dikarya</taxon>
        <taxon>Ascomycota</taxon>
        <taxon>Pezizomycotina</taxon>
        <taxon>Sordariomycetes</taxon>
        <taxon>Sordariomycetidae</taxon>
        <taxon>Diaporthales</taxon>
        <taxon>Diaporthaceae</taxon>
        <taxon>Diaporthe</taxon>
    </lineage>
</organism>
<protein>
    <submittedName>
        <fullName evidence="9">General amino-acid permease GAP1</fullName>
    </submittedName>
</protein>
<feature type="transmembrane region" description="Helical" evidence="7">
    <location>
        <begin position="211"/>
        <end position="235"/>
    </location>
</feature>
<keyword evidence="2" id="KW-0813">Transport</keyword>
<evidence type="ECO:0000256" key="6">
    <source>
        <dbReference type="ARBA" id="ARBA00023136"/>
    </source>
</evidence>
<evidence type="ECO:0000256" key="4">
    <source>
        <dbReference type="ARBA" id="ARBA00022970"/>
    </source>
</evidence>
<evidence type="ECO:0000256" key="1">
    <source>
        <dbReference type="ARBA" id="ARBA00004141"/>
    </source>
</evidence>
<keyword evidence="4" id="KW-0029">Amino-acid transport</keyword>
<dbReference type="InterPro" id="IPR004840">
    <property type="entry name" value="Amino_acid_permease_CS"/>
</dbReference>
<dbReference type="Proteomes" id="UP000094444">
    <property type="component" value="Unassembled WGS sequence"/>
</dbReference>
<proteinExistence type="predicted"/>